<dbReference type="EMBL" id="VFLP01000018">
    <property type="protein sequence ID" value="TRX94927.1"/>
    <property type="molecule type" value="Genomic_DNA"/>
</dbReference>
<accession>A0A553I432</accession>
<gene>
    <name evidence="3" type="ORF">FHL15_004012</name>
</gene>
<evidence type="ECO:0000259" key="1">
    <source>
        <dbReference type="Pfam" id="PF06985"/>
    </source>
</evidence>
<protein>
    <submittedName>
        <fullName evidence="3">Uncharacterized protein</fullName>
    </submittedName>
</protein>
<dbReference type="InterPro" id="IPR058525">
    <property type="entry name" value="DUF8212"/>
</dbReference>
<dbReference type="Pfam" id="PF26640">
    <property type="entry name" value="DUF8212"/>
    <property type="match status" value="1"/>
</dbReference>
<dbReference type="Proteomes" id="UP000319160">
    <property type="component" value="Unassembled WGS sequence"/>
</dbReference>
<dbReference type="PANTHER" id="PTHR10622">
    <property type="entry name" value="HET DOMAIN-CONTAINING PROTEIN"/>
    <property type="match status" value="1"/>
</dbReference>
<evidence type="ECO:0000259" key="2">
    <source>
        <dbReference type="Pfam" id="PF26640"/>
    </source>
</evidence>
<comment type="caution">
    <text evidence="3">The sequence shown here is derived from an EMBL/GenBank/DDBJ whole genome shotgun (WGS) entry which is preliminary data.</text>
</comment>
<dbReference type="Pfam" id="PF06985">
    <property type="entry name" value="HET"/>
    <property type="match status" value="1"/>
</dbReference>
<organism evidence="3 4">
    <name type="scientific">Xylaria flabelliformis</name>
    <dbReference type="NCBI Taxonomy" id="2512241"/>
    <lineage>
        <taxon>Eukaryota</taxon>
        <taxon>Fungi</taxon>
        <taxon>Dikarya</taxon>
        <taxon>Ascomycota</taxon>
        <taxon>Pezizomycotina</taxon>
        <taxon>Sordariomycetes</taxon>
        <taxon>Xylariomycetidae</taxon>
        <taxon>Xylariales</taxon>
        <taxon>Xylariaceae</taxon>
        <taxon>Xylaria</taxon>
    </lineage>
</organism>
<dbReference type="STRING" id="2512241.A0A553I432"/>
<evidence type="ECO:0000313" key="4">
    <source>
        <dbReference type="Proteomes" id="UP000319160"/>
    </source>
</evidence>
<reference evidence="4" key="1">
    <citation type="submission" date="2019-06" db="EMBL/GenBank/DDBJ databases">
        <title>Draft genome sequence of the griseofulvin-producing fungus Xylaria cubensis strain G536.</title>
        <authorList>
            <person name="Mead M.E."/>
            <person name="Raja H.A."/>
            <person name="Steenwyk J.L."/>
            <person name="Knowles S.L."/>
            <person name="Oberlies N.H."/>
            <person name="Rokas A."/>
        </authorList>
    </citation>
    <scope>NUCLEOTIDE SEQUENCE [LARGE SCALE GENOMIC DNA]</scope>
    <source>
        <strain evidence="4">G536</strain>
    </source>
</reference>
<keyword evidence="4" id="KW-1185">Reference proteome</keyword>
<dbReference type="InterPro" id="IPR010730">
    <property type="entry name" value="HET"/>
</dbReference>
<evidence type="ECO:0000313" key="3">
    <source>
        <dbReference type="EMBL" id="TRX94927.1"/>
    </source>
</evidence>
<proteinExistence type="predicted"/>
<feature type="domain" description="Heterokaryon incompatibility" evidence="1">
    <location>
        <begin position="22"/>
        <end position="108"/>
    </location>
</feature>
<dbReference type="PANTHER" id="PTHR10622:SF10">
    <property type="entry name" value="HET DOMAIN-CONTAINING PROTEIN"/>
    <property type="match status" value="1"/>
</dbReference>
<sequence length="469" mass="54103">MRLINTQSLNLEEFVGSAIPEYAILSHTWGDEEVTFQEWQDGSSVIDKKAGYKKILAACEQARADDLGYLWVDTNCIDKNSSAELSEAINSMFAWYADSHRCYVYLADFVWNMGSSEFLNIEQLCQCRWFKRGWTLQELLAPETLLFFDMYWREFGNRGDGRFRFQLSEITGIKTMYLEYRPWIAQASVSERMSWVAHRETTREEDIAYCLLGIFGINMSLIYGEGRRAFLRLQEEIIRVSNDQTIFCWTYPTEDLVDEDWDSVLAPHPRVFSTSGKYVSNPEHSTGYSLTNNGLEITLPAVRLDQHYFIALLAANMKEDRVAIVLERNGNLERRTARERLRHIPPQIHQDARNQMQQSGQALRDMGVGYLPLKRNDFRSSNDEVIDGVYVIDRTSQSGTYFIVEGVRGSYKSTLTISLNSKRSMEEILGTLRTWLSTTSLLYIHPPKGYLDVIDPNEYDRFILAGVSP</sequence>
<name>A0A553I432_9PEZI</name>
<dbReference type="OrthoDB" id="674604at2759"/>
<dbReference type="AlphaFoldDB" id="A0A553I432"/>
<feature type="domain" description="DUF8212" evidence="2">
    <location>
        <begin position="228"/>
        <end position="255"/>
    </location>
</feature>